<organism evidence="3 4">
    <name type="scientific">Hymenobacter sublimis</name>
    <dbReference type="NCBI Taxonomy" id="2933777"/>
    <lineage>
        <taxon>Bacteria</taxon>
        <taxon>Pseudomonadati</taxon>
        <taxon>Bacteroidota</taxon>
        <taxon>Cytophagia</taxon>
        <taxon>Cytophagales</taxon>
        <taxon>Hymenobacteraceae</taxon>
        <taxon>Hymenobacter</taxon>
    </lineage>
</organism>
<dbReference type="RefSeq" id="WP_247976057.1">
    <property type="nucleotide sequence ID" value="NZ_CP095848.1"/>
</dbReference>
<dbReference type="EMBL" id="CP095848">
    <property type="protein sequence ID" value="UPL49976.1"/>
    <property type="molecule type" value="Genomic_DNA"/>
</dbReference>
<gene>
    <name evidence="3" type="ORF">MWH26_03470</name>
</gene>
<evidence type="ECO:0000256" key="1">
    <source>
        <dbReference type="SAM" id="Phobius"/>
    </source>
</evidence>
<accession>A0ABY4JDZ2</accession>
<dbReference type="SMART" id="SM00014">
    <property type="entry name" value="acidPPc"/>
    <property type="match status" value="1"/>
</dbReference>
<name>A0ABY4JDZ2_9BACT</name>
<evidence type="ECO:0000259" key="2">
    <source>
        <dbReference type="SMART" id="SM00014"/>
    </source>
</evidence>
<dbReference type="Gene3D" id="1.20.144.10">
    <property type="entry name" value="Phosphatidic acid phosphatase type 2/haloperoxidase"/>
    <property type="match status" value="1"/>
</dbReference>
<dbReference type="Proteomes" id="UP000829647">
    <property type="component" value="Chromosome"/>
</dbReference>
<sequence length="201" mass="22097">MKWVDVPLAVWLHQPGESLRPFFAGVMLATDYLSWLFHVPSLIGVPGVWLLLLLLFLLSWVRRLPHATTWLVVLLTMVGSEGLSNLLKLYSNRPRPLDVFAHHAPNASFWQPGGRFDAFPSGHTAWVAGLLLPLALRFPKLRPTLLGLVGLVAAGRVVLEAHWLSDVVGAGYLALLLACSVEIGTWWLRPKPAGAPAPNAR</sequence>
<keyword evidence="1" id="KW-0472">Membrane</keyword>
<feature type="transmembrane region" description="Helical" evidence="1">
    <location>
        <begin position="35"/>
        <end position="58"/>
    </location>
</feature>
<keyword evidence="1" id="KW-0812">Transmembrane</keyword>
<evidence type="ECO:0000313" key="4">
    <source>
        <dbReference type="Proteomes" id="UP000829647"/>
    </source>
</evidence>
<reference evidence="3 4" key="1">
    <citation type="submission" date="2022-04" db="EMBL/GenBank/DDBJ databases">
        <title>Hymenobacter sp. isolated from the air.</title>
        <authorList>
            <person name="Won M."/>
            <person name="Lee C.-M."/>
            <person name="Woen H.-Y."/>
            <person name="Kwon S.-W."/>
        </authorList>
    </citation>
    <scope>NUCLEOTIDE SEQUENCE [LARGE SCALE GENOMIC DNA]</scope>
    <source>
        <strain evidence="4">5516 S-25</strain>
    </source>
</reference>
<proteinExistence type="predicted"/>
<dbReference type="Pfam" id="PF01569">
    <property type="entry name" value="PAP2"/>
    <property type="match status" value="1"/>
</dbReference>
<dbReference type="InterPro" id="IPR000326">
    <property type="entry name" value="PAP2/HPO"/>
</dbReference>
<feature type="domain" description="Phosphatidic acid phosphatase type 2/haloperoxidase" evidence="2">
    <location>
        <begin position="69"/>
        <end position="182"/>
    </location>
</feature>
<dbReference type="SUPFAM" id="SSF48317">
    <property type="entry name" value="Acid phosphatase/Vanadium-dependent haloperoxidase"/>
    <property type="match status" value="1"/>
</dbReference>
<keyword evidence="4" id="KW-1185">Reference proteome</keyword>
<evidence type="ECO:0000313" key="3">
    <source>
        <dbReference type="EMBL" id="UPL49976.1"/>
    </source>
</evidence>
<keyword evidence="1" id="KW-1133">Transmembrane helix</keyword>
<dbReference type="InterPro" id="IPR036938">
    <property type="entry name" value="PAP2/HPO_sf"/>
</dbReference>
<protein>
    <submittedName>
        <fullName evidence="3">Phosphatase PAP2 family protein</fullName>
    </submittedName>
</protein>